<name>A0ABR9ZL60_9CORY</name>
<organism evidence="10 11">
    <name type="scientific">Corynebacterium suicordis DSM 45110</name>
    <dbReference type="NCBI Taxonomy" id="1121369"/>
    <lineage>
        <taxon>Bacteria</taxon>
        <taxon>Bacillati</taxon>
        <taxon>Actinomycetota</taxon>
        <taxon>Actinomycetes</taxon>
        <taxon>Mycobacteriales</taxon>
        <taxon>Corynebacteriaceae</taxon>
        <taxon>Corynebacterium</taxon>
    </lineage>
</organism>
<protein>
    <recommendedName>
        <fullName evidence="3">2-amino-4-hydroxy-6-hydroxymethyldihydropteridine diphosphokinase</fullName>
        <ecNumber evidence="3">2.7.6.3</ecNumber>
    </recommendedName>
</protein>
<dbReference type="SUPFAM" id="SSF55083">
    <property type="entry name" value="6-hydroxymethyl-7,8-dihydropterin pyrophosphokinase, HPPK"/>
    <property type="match status" value="1"/>
</dbReference>
<dbReference type="Pfam" id="PF01288">
    <property type="entry name" value="HPPK"/>
    <property type="match status" value="1"/>
</dbReference>
<dbReference type="NCBIfam" id="TIGR01498">
    <property type="entry name" value="folK"/>
    <property type="match status" value="1"/>
</dbReference>
<proteinExistence type="predicted"/>
<evidence type="ECO:0000256" key="3">
    <source>
        <dbReference type="ARBA" id="ARBA00013253"/>
    </source>
</evidence>
<sequence length="194" mass="21153">MLAFIGLGSNMAGDAQSVTDQLVYAAEEIERTGAGRIVERSRIFATPPWGVLEQDDFRNAVIAVDTELAPLDFLHACQTIEHSAHRTREVRWGPRTLDLDVLALFSFLSDATYHPITSDGQWGKELTVPHPYAHQRGFVLVPWADLSLARAEGVLINGNSVDHWLGELAKSAPEEVAGVQPVSAGEAAQWNGRG</sequence>
<gene>
    <name evidence="10" type="primary">folK</name>
    <name evidence="10" type="ORF">IRY30_08875</name>
</gene>
<dbReference type="CDD" id="cd00483">
    <property type="entry name" value="HPPK"/>
    <property type="match status" value="1"/>
</dbReference>
<dbReference type="PANTHER" id="PTHR43071">
    <property type="entry name" value="2-AMINO-4-HYDROXY-6-HYDROXYMETHYLDIHYDROPTERIDINE PYROPHOSPHOKINASE"/>
    <property type="match status" value="1"/>
</dbReference>
<evidence type="ECO:0000256" key="6">
    <source>
        <dbReference type="ARBA" id="ARBA00022777"/>
    </source>
</evidence>
<keyword evidence="7" id="KW-0067">ATP-binding</keyword>
<evidence type="ECO:0000256" key="2">
    <source>
        <dbReference type="ARBA" id="ARBA00005051"/>
    </source>
</evidence>
<comment type="pathway">
    <text evidence="2">Cofactor biosynthesis; tetrahydrofolate biosynthesis; 2-amino-4-hydroxy-6-hydroxymethyl-7,8-dihydropteridine diphosphate from 7,8-dihydroneopterin triphosphate: step 4/4.</text>
</comment>
<evidence type="ECO:0000313" key="10">
    <source>
        <dbReference type="EMBL" id="MBF4554178.1"/>
    </source>
</evidence>
<dbReference type="PROSITE" id="PS00794">
    <property type="entry name" value="HPPK"/>
    <property type="match status" value="1"/>
</dbReference>
<evidence type="ECO:0000256" key="8">
    <source>
        <dbReference type="ARBA" id="ARBA00022909"/>
    </source>
</evidence>
<dbReference type="GO" id="GO:0003848">
    <property type="term" value="F:2-amino-4-hydroxy-6-hydroxymethyldihydropteridine diphosphokinase activity"/>
    <property type="evidence" value="ECO:0007669"/>
    <property type="project" value="UniProtKB-EC"/>
</dbReference>
<dbReference type="Gene3D" id="3.30.70.560">
    <property type="entry name" value="7,8-Dihydro-6-hydroxymethylpterin-pyrophosphokinase HPPK"/>
    <property type="match status" value="1"/>
</dbReference>
<keyword evidence="11" id="KW-1185">Reference proteome</keyword>
<dbReference type="RefSeq" id="WP_194557074.1">
    <property type="nucleotide sequence ID" value="NZ_JADKMY010000003.1"/>
</dbReference>
<evidence type="ECO:0000256" key="4">
    <source>
        <dbReference type="ARBA" id="ARBA00022679"/>
    </source>
</evidence>
<evidence type="ECO:0000313" key="11">
    <source>
        <dbReference type="Proteomes" id="UP000635902"/>
    </source>
</evidence>
<keyword evidence="4 10" id="KW-0808">Transferase</keyword>
<dbReference type="EMBL" id="JADKMY010000003">
    <property type="protein sequence ID" value="MBF4554178.1"/>
    <property type="molecule type" value="Genomic_DNA"/>
</dbReference>
<comment type="catalytic activity">
    <reaction evidence="1">
        <text>6-hydroxymethyl-7,8-dihydropterin + ATP = (7,8-dihydropterin-6-yl)methyl diphosphate + AMP + H(+)</text>
        <dbReference type="Rhea" id="RHEA:11412"/>
        <dbReference type="ChEBI" id="CHEBI:15378"/>
        <dbReference type="ChEBI" id="CHEBI:30616"/>
        <dbReference type="ChEBI" id="CHEBI:44841"/>
        <dbReference type="ChEBI" id="CHEBI:72950"/>
        <dbReference type="ChEBI" id="CHEBI:456215"/>
        <dbReference type="EC" id="2.7.6.3"/>
    </reaction>
</comment>
<dbReference type="InterPro" id="IPR000550">
    <property type="entry name" value="Hppk"/>
</dbReference>
<feature type="domain" description="7,8-dihydro-6-hydroxymethylpterin-pyrophosphokinase" evidence="9">
    <location>
        <begin position="91"/>
        <end position="102"/>
    </location>
</feature>
<dbReference type="InterPro" id="IPR035907">
    <property type="entry name" value="Hppk_sf"/>
</dbReference>
<evidence type="ECO:0000256" key="1">
    <source>
        <dbReference type="ARBA" id="ARBA00000198"/>
    </source>
</evidence>
<evidence type="ECO:0000256" key="7">
    <source>
        <dbReference type="ARBA" id="ARBA00022840"/>
    </source>
</evidence>
<dbReference type="PANTHER" id="PTHR43071:SF1">
    <property type="entry name" value="2-AMINO-4-HYDROXY-6-HYDROXYMETHYLDIHYDROPTERIDINE PYROPHOSPHOKINASE"/>
    <property type="match status" value="1"/>
</dbReference>
<keyword evidence="5" id="KW-0547">Nucleotide-binding</keyword>
<accession>A0ABR9ZL60</accession>
<dbReference type="Proteomes" id="UP000635902">
    <property type="component" value="Unassembled WGS sequence"/>
</dbReference>
<keyword evidence="6" id="KW-0418">Kinase</keyword>
<evidence type="ECO:0000259" key="9">
    <source>
        <dbReference type="PROSITE" id="PS00794"/>
    </source>
</evidence>
<reference evidence="10 11" key="1">
    <citation type="submission" date="2020-10" db="EMBL/GenBank/DDBJ databases">
        <title>Novel species in genus Corynebacterium.</title>
        <authorList>
            <person name="Zhang G."/>
        </authorList>
    </citation>
    <scope>NUCLEOTIDE SEQUENCE [LARGE SCALE GENOMIC DNA]</scope>
    <source>
        <strain evidence="10 11">DSM 45110</strain>
    </source>
</reference>
<keyword evidence="8" id="KW-0289">Folate biosynthesis</keyword>
<comment type="caution">
    <text evidence="10">The sequence shown here is derived from an EMBL/GenBank/DDBJ whole genome shotgun (WGS) entry which is preliminary data.</text>
</comment>
<evidence type="ECO:0000256" key="5">
    <source>
        <dbReference type="ARBA" id="ARBA00022741"/>
    </source>
</evidence>
<dbReference type="EC" id="2.7.6.3" evidence="3"/>